<dbReference type="AlphaFoldDB" id="A0A0P0VS65"/>
<reference evidence="2 3" key="2">
    <citation type="journal article" date="2013" name="Plant Cell Physiol.">
        <title>Rice Annotation Project Database (RAP-DB): an integrative and interactive database for rice genomics.</title>
        <authorList>
            <person name="Sakai H."/>
            <person name="Lee S.S."/>
            <person name="Tanaka T."/>
            <person name="Numa H."/>
            <person name="Kim J."/>
            <person name="Kawahara Y."/>
            <person name="Wakimoto H."/>
            <person name="Yang C.C."/>
            <person name="Iwamoto M."/>
            <person name="Abe T."/>
            <person name="Yamada Y."/>
            <person name="Muto A."/>
            <person name="Inokuchi H."/>
            <person name="Ikemura T."/>
            <person name="Matsumoto T."/>
            <person name="Sasaki T."/>
            <person name="Itoh T."/>
        </authorList>
    </citation>
    <scope>NUCLEOTIDE SEQUENCE [LARGE SCALE GENOMIC DNA]</scope>
    <source>
        <strain evidence="3">cv. Nipponbare</strain>
    </source>
</reference>
<feature type="compositionally biased region" description="Basic residues" evidence="1">
    <location>
        <begin position="189"/>
        <end position="203"/>
    </location>
</feature>
<accession>A0A0P0VS65</accession>
<feature type="region of interest" description="Disordered" evidence="1">
    <location>
        <begin position="337"/>
        <end position="394"/>
    </location>
</feature>
<feature type="region of interest" description="Disordered" evidence="1">
    <location>
        <begin position="69"/>
        <end position="89"/>
    </location>
</feature>
<reference evidence="3" key="1">
    <citation type="journal article" date="2005" name="Nature">
        <title>The map-based sequence of the rice genome.</title>
        <authorList>
            <consortium name="International rice genome sequencing project (IRGSP)"/>
            <person name="Matsumoto T."/>
            <person name="Wu J."/>
            <person name="Kanamori H."/>
            <person name="Katayose Y."/>
            <person name="Fujisawa M."/>
            <person name="Namiki N."/>
            <person name="Mizuno H."/>
            <person name="Yamamoto K."/>
            <person name="Antonio B.A."/>
            <person name="Baba T."/>
            <person name="Sakata K."/>
            <person name="Nagamura Y."/>
            <person name="Aoki H."/>
            <person name="Arikawa K."/>
            <person name="Arita K."/>
            <person name="Bito T."/>
            <person name="Chiden Y."/>
            <person name="Fujitsuka N."/>
            <person name="Fukunaka R."/>
            <person name="Hamada M."/>
            <person name="Harada C."/>
            <person name="Hayashi A."/>
            <person name="Hijishita S."/>
            <person name="Honda M."/>
            <person name="Hosokawa S."/>
            <person name="Ichikawa Y."/>
            <person name="Idonuma A."/>
            <person name="Iijima M."/>
            <person name="Ikeda M."/>
            <person name="Ikeno M."/>
            <person name="Ito K."/>
            <person name="Ito S."/>
            <person name="Ito T."/>
            <person name="Ito Y."/>
            <person name="Ito Y."/>
            <person name="Iwabuchi A."/>
            <person name="Kamiya K."/>
            <person name="Karasawa W."/>
            <person name="Kurita K."/>
            <person name="Katagiri S."/>
            <person name="Kikuta A."/>
            <person name="Kobayashi H."/>
            <person name="Kobayashi N."/>
            <person name="Machita K."/>
            <person name="Maehara T."/>
            <person name="Masukawa M."/>
            <person name="Mizubayashi T."/>
            <person name="Mukai Y."/>
            <person name="Nagasaki H."/>
            <person name="Nagata Y."/>
            <person name="Naito S."/>
            <person name="Nakashima M."/>
            <person name="Nakama Y."/>
            <person name="Nakamichi Y."/>
            <person name="Nakamura M."/>
            <person name="Meguro A."/>
            <person name="Negishi M."/>
            <person name="Ohta I."/>
            <person name="Ohta T."/>
            <person name="Okamoto M."/>
            <person name="Ono N."/>
            <person name="Saji S."/>
            <person name="Sakaguchi M."/>
            <person name="Sakai K."/>
            <person name="Shibata M."/>
            <person name="Shimokawa T."/>
            <person name="Song J."/>
            <person name="Takazaki Y."/>
            <person name="Terasawa K."/>
            <person name="Tsugane M."/>
            <person name="Tsuji K."/>
            <person name="Ueda S."/>
            <person name="Waki K."/>
            <person name="Yamagata H."/>
            <person name="Yamamoto M."/>
            <person name="Yamamoto S."/>
            <person name="Yamane H."/>
            <person name="Yoshiki S."/>
            <person name="Yoshihara R."/>
            <person name="Yukawa K."/>
            <person name="Zhong H."/>
            <person name="Yano M."/>
            <person name="Yuan Q."/>
            <person name="Ouyang S."/>
            <person name="Liu J."/>
            <person name="Jones K.M."/>
            <person name="Gansberger K."/>
            <person name="Moffat K."/>
            <person name="Hill J."/>
            <person name="Bera J."/>
            <person name="Fadrosh D."/>
            <person name="Jin S."/>
            <person name="Johri S."/>
            <person name="Kim M."/>
            <person name="Overton L."/>
            <person name="Reardon M."/>
            <person name="Tsitrin T."/>
            <person name="Vuong H."/>
            <person name="Weaver B."/>
            <person name="Ciecko A."/>
            <person name="Tallon L."/>
            <person name="Jackson J."/>
            <person name="Pai G."/>
            <person name="Aken S.V."/>
            <person name="Utterback T."/>
            <person name="Reidmuller S."/>
            <person name="Feldblyum T."/>
            <person name="Hsiao J."/>
            <person name="Zismann V."/>
            <person name="Iobst S."/>
            <person name="de Vazeille A.R."/>
            <person name="Buell C.R."/>
            <person name="Ying K."/>
            <person name="Li Y."/>
            <person name="Lu T."/>
            <person name="Huang Y."/>
            <person name="Zhao Q."/>
            <person name="Feng Q."/>
            <person name="Zhang L."/>
            <person name="Zhu J."/>
            <person name="Weng Q."/>
            <person name="Mu J."/>
            <person name="Lu Y."/>
            <person name="Fan D."/>
            <person name="Liu Y."/>
            <person name="Guan J."/>
            <person name="Zhang Y."/>
            <person name="Yu S."/>
            <person name="Liu X."/>
            <person name="Zhang Y."/>
            <person name="Hong G."/>
            <person name="Han B."/>
            <person name="Choisne N."/>
            <person name="Demange N."/>
            <person name="Orjeda G."/>
            <person name="Samain S."/>
            <person name="Cattolico L."/>
            <person name="Pelletier E."/>
            <person name="Couloux A."/>
            <person name="Segurens B."/>
            <person name="Wincker P."/>
            <person name="D'Hont A."/>
            <person name="Scarpelli C."/>
            <person name="Weissenbach J."/>
            <person name="Salanoubat M."/>
            <person name="Quetier F."/>
            <person name="Yu Y."/>
            <person name="Kim H.R."/>
            <person name="Rambo T."/>
            <person name="Currie J."/>
            <person name="Collura K."/>
            <person name="Luo M."/>
            <person name="Yang T."/>
            <person name="Ammiraju J.S.S."/>
            <person name="Engler F."/>
            <person name="Soderlund C."/>
            <person name="Wing R.A."/>
            <person name="Palmer L.E."/>
            <person name="de la Bastide M."/>
            <person name="Spiegel L."/>
            <person name="Nascimento L."/>
            <person name="Zutavern T."/>
            <person name="O'Shaughnessy A."/>
            <person name="Dike S."/>
            <person name="Dedhia N."/>
            <person name="Preston R."/>
            <person name="Balija V."/>
            <person name="McCombie W.R."/>
            <person name="Chow T."/>
            <person name="Chen H."/>
            <person name="Chung M."/>
            <person name="Chen C."/>
            <person name="Shaw J."/>
            <person name="Wu H."/>
            <person name="Hsiao K."/>
            <person name="Chao Y."/>
            <person name="Chu M."/>
            <person name="Cheng C."/>
            <person name="Hour A."/>
            <person name="Lee P."/>
            <person name="Lin S."/>
            <person name="Lin Y."/>
            <person name="Liou J."/>
            <person name="Liu S."/>
            <person name="Hsing Y."/>
            <person name="Raghuvanshi S."/>
            <person name="Mohanty A."/>
            <person name="Bharti A.K."/>
            <person name="Gaur A."/>
            <person name="Gupta V."/>
            <person name="Kumar D."/>
            <person name="Ravi V."/>
            <person name="Vij S."/>
            <person name="Kapur A."/>
            <person name="Khurana P."/>
            <person name="Khurana P."/>
            <person name="Khurana J.P."/>
            <person name="Tyagi A.K."/>
            <person name="Gaikwad K."/>
            <person name="Singh A."/>
            <person name="Dalal V."/>
            <person name="Srivastava S."/>
            <person name="Dixit A."/>
            <person name="Pal A.K."/>
            <person name="Ghazi I.A."/>
            <person name="Yadav M."/>
            <person name="Pandit A."/>
            <person name="Bhargava A."/>
            <person name="Sureshbabu K."/>
            <person name="Batra K."/>
            <person name="Sharma T.R."/>
            <person name="Mohapatra T."/>
            <person name="Singh N.K."/>
            <person name="Messing J."/>
            <person name="Nelson A.B."/>
            <person name="Fuks G."/>
            <person name="Kavchok S."/>
            <person name="Keizer G."/>
            <person name="Linton E."/>
            <person name="Llaca V."/>
            <person name="Song R."/>
            <person name="Tanyolac B."/>
            <person name="Young S."/>
            <person name="Ho-Il K."/>
            <person name="Hahn J.H."/>
            <person name="Sangsakoo G."/>
            <person name="Vanavichit A."/>
            <person name="de Mattos Luiz.A.T."/>
            <person name="Zimmer P.D."/>
            <person name="Malone G."/>
            <person name="Dellagostin O."/>
            <person name="de Oliveira A.C."/>
            <person name="Bevan M."/>
            <person name="Bancroft I."/>
            <person name="Minx P."/>
            <person name="Cordum H."/>
            <person name="Wilson R."/>
            <person name="Cheng Z."/>
            <person name="Jin W."/>
            <person name="Jiang J."/>
            <person name="Leong S.A."/>
            <person name="Iwama H."/>
            <person name="Gojobori T."/>
            <person name="Itoh T."/>
            <person name="Niimura Y."/>
            <person name="Fujii Y."/>
            <person name="Habara T."/>
            <person name="Sakai H."/>
            <person name="Sato Y."/>
            <person name="Wilson G."/>
            <person name="Kumar K."/>
            <person name="McCouch S."/>
            <person name="Juretic N."/>
            <person name="Hoen D."/>
            <person name="Wright S."/>
            <person name="Bruskiewich R."/>
            <person name="Bureau T."/>
            <person name="Miyao A."/>
            <person name="Hirochika H."/>
            <person name="Nishikawa T."/>
            <person name="Kadowaki K."/>
            <person name="Sugiura M."/>
            <person name="Burr B."/>
            <person name="Sasaki T."/>
        </authorList>
    </citation>
    <scope>NUCLEOTIDE SEQUENCE [LARGE SCALE GENOMIC DNA]</scope>
    <source>
        <strain evidence="3">cv. Nipponbare</strain>
    </source>
</reference>
<reference evidence="2 3" key="3">
    <citation type="journal article" date="2013" name="Rice">
        <title>Improvement of the Oryza sativa Nipponbare reference genome using next generation sequence and optical map data.</title>
        <authorList>
            <person name="Kawahara Y."/>
            <person name="de la Bastide M."/>
            <person name="Hamilton J.P."/>
            <person name="Kanamori H."/>
            <person name="McCombie W.R."/>
            <person name="Ouyang S."/>
            <person name="Schwartz D.C."/>
            <person name="Tanaka T."/>
            <person name="Wu J."/>
            <person name="Zhou S."/>
            <person name="Childs K.L."/>
            <person name="Davidson R.M."/>
            <person name="Lin H."/>
            <person name="Quesada-Ocampo L."/>
            <person name="Vaillancourt B."/>
            <person name="Sakai H."/>
            <person name="Lee S.S."/>
            <person name="Kim J."/>
            <person name="Numa H."/>
            <person name="Itoh T."/>
            <person name="Buell C.R."/>
            <person name="Matsumoto T."/>
        </authorList>
    </citation>
    <scope>NUCLEOTIDE SEQUENCE [LARGE SCALE GENOMIC DNA]</scope>
    <source>
        <strain evidence="3">cv. Nipponbare</strain>
    </source>
</reference>
<protein>
    <submittedName>
        <fullName evidence="2">Os03g0114550 protein</fullName>
    </submittedName>
</protein>
<dbReference type="InParanoid" id="A0A0P0VS65"/>
<organism evidence="2 3">
    <name type="scientific">Oryza sativa subsp. japonica</name>
    <name type="common">Rice</name>
    <dbReference type="NCBI Taxonomy" id="39947"/>
    <lineage>
        <taxon>Eukaryota</taxon>
        <taxon>Viridiplantae</taxon>
        <taxon>Streptophyta</taxon>
        <taxon>Embryophyta</taxon>
        <taxon>Tracheophyta</taxon>
        <taxon>Spermatophyta</taxon>
        <taxon>Magnoliopsida</taxon>
        <taxon>Liliopsida</taxon>
        <taxon>Poales</taxon>
        <taxon>Poaceae</taxon>
        <taxon>BOP clade</taxon>
        <taxon>Oryzoideae</taxon>
        <taxon>Oryzeae</taxon>
        <taxon>Oryzinae</taxon>
        <taxon>Oryza</taxon>
        <taxon>Oryza sativa</taxon>
    </lineage>
</organism>
<dbReference type="Gramene" id="Os03t0114550-00">
    <property type="protein sequence ID" value="Os03t0114550-00"/>
    <property type="gene ID" value="Os03g0114550"/>
</dbReference>
<evidence type="ECO:0000256" key="1">
    <source>
        <dbReference type="SAM" id="MobiDB-lite"/>
    </source>
</evidence>
<evidence type="ECO:0000313" key="2">
    <source>
        <dbReference type="EMBL" id="BAS81959.1"/>
    </source>
</evidence>
<dbReference type="Proteomes" id="UP000059680">
    <property type="component" value="Chromosome 3"/>
</dbReference>
<sequence>MEALLHLRVQLVVLEAEVVAGQRLERLEVAEREVDVHVQPPRPHHRRVHALLAAAHREHHHPLLATARRDAVHEAQHPRRPRLRVPGPAALEEPVEVLHEDEGPRGGVQEQRAEVVAAGAGEIDVVDVVAQEPSHGRREGRLAGAQRAVEEVAPAPHPPEAVVVGAALEEVLEVGADASLEVGVHGHRVKRRRVGERRRRPPRRPGAPVHAGVGEQPQLASPELHLIGNGLDVLQVGPQHARPVMAAHAQNQHVAPVCPREARAEEGVARGVAWPKLQGEAAVGPRRGRQHGGGVGVLERRQHRHVLRRLAEQRVLGAAAVAREAWHLVVLVRLRPLVGPPPQPPHRVQRRLVRQRHPQRHHGQGGVGDGDGDDDAAAAHGTQQHGAAWAFGSE</sequence>
<feature type="compositionally biased region" description="Basic residues" evidence="1">
    <location>
        <begin position="347"/>
        <end position="363"/>
    </location>
</feature>
<name>A0A0P0VS65_ORYSJ</name>
<evidence type="ECO:0000313" key="3">
    <source>
        <dbReference type="Proteomes" id="UP000059680"/>
    </source>
</evidence>
<dbReference type="FunCoup" id="A0A0P0VS65">
    <property type="interactions" value="1"/>
</dbReference>
<keyword evidence="3" id="KW-1185">Reference proteome</keyword>
<gene>
    <name evidence="2" type="ordered locus">Os03g0114550</name>
    <name evidence="2" type="ORF">OSNPB_030114550</name>
</gene>
<feature type="compositionally biased region" description="Low complexity" evidence="1">
    <location>
        <begin position="378"/>
        <end position="388"/>
    </location>
</feature>
<dbReference type="EMBL" id="AP014959">
    <property type="protein sequence ID" value="BAS81959.1"/>
    <property type="molecule type" value="Genomic_DNA"/>
</dbReference>
<dbReference type="PaxDb" id="39947-A0A0P0VS65"/>
<proteinExistence type="predicted"/>
<feature type="region of interest" description="Disordered" evidence="1">
    <location>
        <begin position="189"/>
        <end position="215"/>
    </location>
</feature>